<dbReference type="InterPro" id="IPR010663">
    <property type="entry name" value="Znf_FPG/IleRS"/>
</dbReference>
<dbReference type="RefSeq" id="WP_158435070.1">
    <property type="nucleotide sequence ID" value="NZ_CP103305.1"/>
</dbReference>
<accession>A0A977NMW4</accession>
<dbReference type="AlphaFoldDB" id="A0A977NMW4"/>
<sequence>MELLCRFCGKTVVDDAGTRTEDFGIVQRGTYVCARCTKALEFALGD</sequence>
<dbReference type="EMBL" id="CP103305">
    <property type="protein sequence ID" value="UVS69842.1"/>
    <property type="molecule type" value="Genomic_DNA"/>
</dbReference>
<name>A0A977NMW4_9ARCH</name>
<organism evidence="2">
    <name type="scientific">Nitrososphaera viennensis</name>
    <dbReference type="NCBI Taxonomy" id="1034015"/>
    <lineage>
        <taxon>Archaea</taxon>
        <taxon>Nitrososphaerota</taxon>
        <taxon>Nitrososphaeria</taxon>
        <taxon>Nitrososphaerales</taxon>
        <taxon>Nitrososphaeraceae</taxon>
        <taxon>Nitrososphaera</taxon>
    </lineage>
</organism>
<protein>
    <recommendedName>
        <fullName evidence="1">Zinc finger FPG/IleRS-type domain-containing protein</fullName>
    </recommendedName>
</protein>
<dbReference type="Proteomes" id="UP001059771">
    <property type="component" value="Chromosome"/>
</dbReference>
<dbReference type="GeneID" id="74945953"/>
<dbReference type="Pfam" id="PF06827">
    <property type="entry name" value="zf-FPG_IleRS"/>
    <property type="match status" value="1"/>
</dbReference>
<evidence type="ECO:0000313" key="2">
    <source>
        <dbReference type="EMBL" id="UVS69842.1"/>
    </source>
</evidence>
<feature type="domain" description="Zinc finger FPG/IleRS-type" evidence="1">
    <location>
        <begin position="17"/>
        <end position="38"/>
    </location>
</feature>
<gene>
    <name evidence="2" type="ORF">NWT39_03410</name>
</gene>
<proteinExistence type="predicted"/>
<reference evidence="2" key="1">
    <citation type="submission" date="2022-08" db="EMBL/GenBank/DDBJ databases">
        <title>Dynamic responses of ammonia-oxidizing microbial communities induced by reactive oxygen species (ROS) in fluctuating redox aquifers.</title>
        <authorList>
            <person name="Wang P."/>
            <person name="Wang H."/>
        </authorList>
    </citation>
    <scope>NUCLEOTIDE SEQUENCE</scope>
    <source>
        <strain evidence="2">PLX03</strain>
    </source>
</reference>
<evidence type="ECO:0000259" key="1">
    <source>
        <dbReference type="Pfam" id="PF06827"/>
    </source>
</evidence>